<proteinExistence type="predicted"/>
<dbReference type="Pfam" id="PF15977">
    <property type="entry name" value="HTH_46"/>
    <property type="match status" value="1"/>
</dbReference>
<dbReference type="RefSeq" id="WP_331390582.1">
    <property type="nucleotide sequence ID" value="NZ_JAZKLB010000001.1"/>
</dbReference>
<gene>
    <name evidence="2" type="ORF">V4839_20435</name>
</gene>
<dbReference type="InterPro" id="IPR041687">
    <property type="entry name" value="HTH_46"/>
</dbReference>
<accession>A0ABU7UFY6</accession>
<dbReference type="Proteomes" id="UP001335910">
    <property type="component" value="Unassembled WGS sequence"/>
</dbReference>
<evidence type="ECO:0000313" key="2">
    <source>
        <dbReference type="EMBL" id="MEE9685822.1"/>
    </source>
</evidence>
<evidence type="ECO:0000259" key="1">
    <source>
        <dbReference type="Pfam" id="PF15977"/>
    </source>
</evidence>
<feature type="domain" description="IprA winged helix-turn-helix" evidence="1">
    <location>
        <begin position="133"/>
        <end position="200"/>
    </location>
</feature>
<dbReference type="EMBL" id="JAZKLI010000001">
    <property type="protein sequence ID" value="MEE9685822.1"/>
    <property type="molecule type" value="Genomic_DNA"/>
</dbReference>
<name>A0ABU7UFY6_LELAM</name>
<protein>
    <submittedName>
        <fullName evidence="2">Helix-turn-helix domain-containing protein</fullName>
    </submittedName>
</protein>
<organism evidence="2 3">
    <name type="scientific">Lelliottia amnigena</name>
    <name type="common">Enterobacter amnigenus</name>
    <dbReference type="NCBI Taxonomy" id="61646"/>
    <lineage>
        <taxon>Bacteria</taxon>
        <taxon>Pseudomonadati</taxon>
        <taxon>Pseudomonadota</taxon>
        <taxon>Gammaproteobacteria</taxon>
        <taxon>Enterobacterales</taxon>
        <taxon>Enterobacteriaceae</taxon>
        <taxon>Lelliottia</taxon>
    </lineage>
</organism>
<sequence length="202" mass="23447">MKPEGIIKTLIHEISDPSCIRHGQERTIISLDNYEHDMTFILHVGTVAVHRSTDQLLLKFTEAPMIIGMNDLFNTHEGMYYQVHGQAKYEIRKKSDILALLDSKNLWKEAAYCYMYGVKRLLEAHKKSAGLTTYELIRQSLMTLMAKKETLRQTINTCDYIQEKTHISRSRVMKILSDLKIGNYIEIERGVLIKINKLPKTY</sequence>
<evidence type="ECO:0000313" key="3">
    <source>
        <dbReference type="Proteomes" id="UP001335910"/>
    </source>
</evidence>
<reference evidence="2 3" key="1">
    <citation type="submission" date="2023-10" db="EMBL/GenBank/DDBJ databases">
        <title>Wastewater isolates of ESBL- and carbapenemase-producing Gram-negative bacteria from New Zealand.</title>
        <authorList>
            <person name="Straub C."/>
            <person name="Weaver L."/>
            <person name="Cornelius A."/>
            <person name="Mcgill E."/>
            <person name="Dyet K."/>
            <person name="White L."/>
            <person name="Pattis I."/>
        </authorList>
    </citation>
    <scope>NUCLEOTIDE SEQUENCE [LARGE SCALE GENOMIC DNA]</scope>
    <source>
        <strain evidence="2 3">ESBL35</strain>
    </source>
</reference>
<keyword evidence="3" id="KW-1185">Reference proteome</keyword>
<comment type="caution">
    <text evidence="2">The sequence shown here is derived from an EMBL/GenBank/DDBJ whole genome shotgun (WGS) entry which is preliminary data.</text>
</comment>